<proteinExistence type="inferred from homology"/>
<dbReference type="PANTHER" id="PTHR43653:SF1">
    <property type="entry name" value="CYTOCHROME C-TYPE BIOGENESIS PROTEIN CCMF"/>
    <property type="match status" value="1"/>
</dbReference>
<evidence type="ECO:0000256" key="1">
    <source>
        <dbReference type="ARBA" id="ARBA00004173"/>
    </source>
</evidence>
<evidence type="ECO:0000313" key="7">
    <source>
        <dbReference type="EMBL" id="PNY00427.1"/>
    </source>
</evidence>
<dbReference type="PANTHER" id="PTHR43653">
    <property type="entry name" value="CYTOCHROME C ASSEMBLY PROTEIN-RELATED"/>
    <property type="match status" value="1"/>
</dbReference>
<dbReference type="PRINTS" id="PR01410">
    <property type="entry name" value="CCBIOGENESIS"/>
</dbReference>
<dbReference type="InterPro" id="IPR003569">
    <property type="entry name" value="Cyt_c_biogenesis_plant"/>
</dbReference>
<evidence type="ECO:0000256" key="3">
    <source>
        <dbReference type="ARBA" id="ARBA00022748"/>
    </source>
</evidence>
<reference evidence="7 8" key="2">
    <citation type="journal article" date="2017" name="Front. Plant Sci.">
        <title>Gene Classification and Mining of Molecular Markers Useful in Red Clover (Trifolium pratense) Breeding.</title>
        <authorList>
            <person name="Istvanek J."/>
            <person name="Dluhosova J."/>
            <person name="Dluhos P."/>
            <person name="Patkova L."/>
            <person name="Nedelnik J."/>
            <person name="Repkova J."/>
        </authorList>
    </citation>
    <scope>NUCLEOTIDE SEQUENCE [LARGE SCALE GENOMIC DNA]</scope>
    <source>
        <strain evidence="8">cv. Tatra</strain>
        <tissue evidence="7">Young leaves</tissue>
    </source>
</reference>
<comment type="similarity">
    <text evidence="2">Belongs to the CcmF/CycK/Ccl1/NrfE/CcsA family.</text>
</comment>
<feature type="domain" description="Cytochrome c assembly protein" evidence="6">
    <location>
        <begin position="102"/>
        <end position="335"/>
    </location>
</feature>
<dbReference type="GO" id="GO:0020037">
    <property type="term" value="F:heme binding"/>
    <property type="evidence" value="ECO:0007669"/>
    <property type="project" value="InterPro"/>
</dbReference>
<organism evidence="7 8">
    <name type="scientific">Trifolium pratense</name>
    <name type="common">Red clover</name>
    <dbReference type="NCBI Taxonomy" id="57577"/>
    <lineage>
        <taxon>Eukaryota</taxon>
        <taxon>Viridiplantae</taxon>
        <taxon>Streptophyta</taxon>
        <taxon>Embryophyta</taxon>
        <taxon>Tracheophyta</taxon>
        <taxon>Spermatophyta</taxon>
        <taxon>Magnoliopsida</taxon>
        <taxon>eudicotyledons</taxon>
        <taxon>Gunneridae</taxon>
        <taxon>Pentapetalae</taxon>
        <taxon>rosids</taxon>
        <taxon>fabids</taxon>
        <taxon>Fabales</taxon>
        <taxon>Fabaceae</taxon>
        <taxon>Papilionoideae</taxon>
        <taxon>50 kb inversion clade</taxon>
        <taxon>NPAAA clade</taxon>
        <taxon>Hologalegina</taxon>
        <taxon>IRL clade</taxon>
        <taxon>Trifolieae</taxon>
        <taxon>Trifolium</taxon>
    </lineage>
</organism>
<dbReference type="InterPro" id="IPR002541">
    <property type="entry name" value="Cyt_c_assembly"/>
</dbReference>
<reference evidence="7 8" key="1">
    <citation type="journal article" date="2014" name="Am. J. Bot.">
        <title>Genome assembly and annotation for red clover (Trifolium pratense; Fabaceae).</title>
        <authorList>
            <person name="Istvanek J."/>
            <person name="Jaros M."/>
            <person name="Krenek A."/>
            <person name="Repkova J."/>
        </authorList>
    </citation>
    <scope>NUCLEOTIDE SEQUENCE [LARGE SCALE GENOMIC DNA]</scope>
    <source>
        <strain evidence="8">cv. Tatra</strain>
        <tissue evidence="7">Young leaves</tissue>
    </source>
</reference>
<comment type="caution">
    <text evidence="7">The sequence shown here is derived from an EMBL/GenBank/DDBJ whole genome shotgun (WGS) entry which is preliminary data.</text>
</comment>
<sequence length="575" mass="63605">GATRGANPATQPSRAGQGRAGHRTPFYLSRNRTFDGPALFYAPLYPERIISLAPLGARRSRGSREGKRRTHPLLHLARYDKERASSIDEQRIDGALGIALFFSPFLSASSDPFVRNFFVRTEPLAESNPVPQDPISAIHPPCIYAGDVASAMGFGLCRSKIMNGIVALHSPPMRKDAAEKKGTLLRSAGCVGSRITSELFTKKLKHVVAKCYPALLLRSNRSLLMQLWRRFFAFSSLWTGALVDTGREQAKRVVRNEQKETTTSPLCWSAGANTVVSDQDQKQIRIWILTCRWFLTVGIMPGSWWAHHELGRGGWWFRDPVENASFMPWVLATARTFSIRSGLLASVHSFATDDTRGIFLWRFFLLMTGISMILFSQMKQQASSQRLPDFVPQRKEDRFGGHCGVAEWLVISFHFSQRGGGPSQKVTYPRSSEDRNWVVGGPWTPKKALTCLLAIAFTASEVNKVGGQKGMPGTESPQGSFHAHGQARKGSEVKPPQPVLSDCLMKKMTRLASGKTGSGREDRPYMAQLRPGEVIGSYQKKGVEEGARDLRIKVPAGKNALICSTPQESAEKSSN</sequence>
<gene>
    <name evidence="7" type="ORF">L195_g023707</name>
</gene>
<evidence type="ECO:0000259" key="6">
    <source>
        <dbReference type="Pfam" id="PF01578"/>
    </source>
</evidence>
<accession>A0A2K3NBL6</accession>
<evidence type="ECO:0000313" key="8">
    <source>
        <dbReference type="Proteomes" id="UP000236291"/>
    </source>
</evidence>
<evidence type="ECO:0000256" key="2">
    <source>
        <dbReference type="ARBA" id="ARBA00009186"/>
    </source>
</evidence>
<comment type="subcellular location">
    <subcellularLocation>
        <location evidence="1">Mitochondrion</location>
    </subcellularLocation>
</comment>
<feature type="non-terminal residue" evidence="7">
    <location>
        <position position="1"/>
    </location>
</feature>
<keyword evidence="3" id="KW-0201">Cytochrome c-type biogenesis</keyword>
<name>A0A2K3NBL6_TRIPR</name>
<protein>
    <submittedName>
        <fullName evidence="7">Cytochrome c biogenesis fn</fullName>
    </submittedName>
</protein>
<dbReference type="GO" id="GO:0005739">
    <property type="term" value="C:mitochondrion"/>
    <property type="evidence" value="ECO:0007669"/>
    <property type="project" value="UniProtKB-SubCell"/>
</dbReference>
<keyword evidence="4" id="KW-0496">Mitochondrion</keyword>
<dbReference type="InterPro" id="IPR003567">
    <property type="entry name" value="Cyt_c_biogenesis"/>
</dbReference>
<dbReference type="GO" id="GO:0016020">
    <property type="term" value="C:membrane"/>
    <property type="evidence" value="ECO:0007669"/>
    <property type="project" value="InterPro"/>
</dbReference>
<dbReference type="GO" id="GO:0017004">
    <property type="term" value="P:cytochrome complex assembly"/>
    <property type="evidence" value="ECO:0007669"/>
    <property type="project" value="UniProtKB-KW"/>
</dbReference>
<dbReference type="Pfam" id="PF01578">
    <property type="entry name" value="Cytochrom_C_asm"/>
    <property type="match status" value="1"/>
</dbReference>
<dbReference type="GO" id="GO:0015232">
    <property type="term" value="F:heme transmembrane transporter activity"/>
    <property type="evidence" value="ECO:0007669"/>
    <property type="project" value="InterPro"/>
</dbReference>
<evidence type="ECO:0000256" key="4">
    <source>
        <dbReference type="ARBA" id="ARBA00023128"/>
    </source>
</evidence>
<feature type="region of interest" description="Disordered" evidence="5">
    <location>
        <begin position="1"/>
        <end position="23"/>
    </location>
</feature>
<dbReference type="Proteomes" id="UP000236291">
    <property type="component" value="Unassembled WGS sequence"/>
</dbReference>
<evidence type="ECO:0000256" key="5">
    <source>
        <dbReference type="SAM" id="MobiDB-lite"/>
    </source>
</evidence>
<dbReference type="PRINTS" id="PR01412">
    <property type="entry name" value="CCBSBIOGNSIS"/>
</dbReference>
<dbReference type="STRING" id="57577.A0A2K3NBL6"/>
<feature type="region of interest" description="Disordered" evidence="5">
    <location>
        <begin position="467"/>
        <end position="498"/>
    </location>
</feature>
<dbReference type="AlphaFoldDB" id="A0A2K3NBL6"/>
<dbReference type="EMBL" id="ASHM01018908">
    <property type="protein sequence ID" value="PNY00427.1"/>
    <property type="molecule type" value="Genomic_DNA"/>
</dbReference>